<dbReference type="AlphaFoldDB" id="A0A5B8UZB5"/>
<evidence type="ECO:0000313" key="1">
    <source>
        <dbReference type="EMBL" id="QEC63711.1"/>
    </source>
</evidence>
<gene>
    <name evidence="1" type="ORF">FRZ54_14390</name>
</gene>
<accession>A0A5B8UZB5</accession>
<dbReference type="Proteomes" id="UP000321479">
    <property type="component" value="Chromosome"/>
</dbReference>
<evidence type="ECO:0000313" key="2">
    <source>
        <dbReference type="Proteomes" id="UP000321479"/>
    </source>
</evidence>
<organism evidence="1 2">
    <name type="scientific">Mucilaginibacter ginsenosidivorans</name>
    <dbReference type="NCBI Taxonomy" id="398053"/>
    <lineage>
        <taxon>Bacteria</taxon>
        <taxon>Pseudomonadati</taxon>
        <taxon>Bacteroidota</taxon>
        <taxon>Sphingobacteriia</taxon>
        <taxon>Sphingobacteriales</taxon>
        <taxon>Sphingobacteriaceae</taxon>
        <taxon>Mucilaginibacter</taxon>
    </lineage>
</organism>
<name>A0A5B8UZB5_9SPHI</name>
<dbReference type="OrthoDB" id="1488184at2"/>
<dbReference type="KEGG" id="mgin:FRZ54_14390"/>
<protein>
    <submittedName>
        <fullName evidence="1">Uncharacterized protein</fullName>
    </submittedName>
</protein>
<keyword evidence="2" id="KW-1185">Reference proteome</keyword>
<proteinExistence type="predicted"/>
<sequence length="478" mass="55490">MQKHHINRVLLHFSFAPEEKNTALLQTKKIFYDNTLPLISSIFDKTEKNIYIDKLEIDVGKITESEFSEKFSAALTEALSRLSFQTTHQNKYEPKAGFSADEITGLLVEDLVFFLKSGYWPWYVQRKPEEEIREMIIAFWEHKELVFALFSKIKADHLINVQRITYLAADSKKLKSTLYEAFLMIHPYLKEISFFFKEVYSKVIAGDQYLNAAFINKLYRYRSLETIGDFKNFVAELLEKNLNSSIKLPLQVQQTAGNIKQLLLQQDVVVKDKLLPLLEKLFSTGNKFYNAAESTNPSNNTVFQPGTEEDKISIGNAGLILLHPYLPFMFRELGWVDKGNNFIDQKAQQKAILFLQFLINGKSSQPEHLLVLNKILCGWPIDLPLDIKRHQFSEAEKKEGMEMLDSLIEHWSALRNTSRNGLIKSFITRDGLLQKREDGFLVQVEKSTIDILIEFLPFGILTIKLPWNEYIIYTEWTY</sequence>
<dbReference type="RefSeq" id="WP_147032285.1">
    <property type="nucleotide sequence ID" value="NZ_CP042436.1"/>
</dbReference>
<reference evidence="1 2" key="1">
    <citation type="journal article" date="2017" name="Curr. Microbiol.">
        <title>Mucilaginibacter ginsenosidivorans sp. nov., Isolated from Soil of Ginseng Field.</title>
        <authorList>
            <person name="Kim M.M."/>
            <person name="Siddiqi M.Z."/>
            <person name="Im W.T."/>
        </authorList>
    </citation>
    <scope>NUCLEOTIDE SEQUENCE [LARGE SCALE GENOMIC DNA]</scope>
    <source>
        <strain evidence="1 2">Gsoil 3017</strain>
    </source>
</reference>
<dbReference type="Pfam" id="PF19268">
    <property type="entry name" value="CIS_TMP"/>
    <property type="match status" value="1"/>
</dbReference>
<dbReference type="InterPro" id="IPR045538">
    <property type="entry name" value="CIS_TMP"/>
</dbReference>
<dbReference type="EMBL" id="CP042436">
    <property type="protein sequence ID" value="QEC63711.1"/>
    <property type="molecule type" value="Genomic_DNA"/>
</dbReference>